<feature type="region of interest" description="Disordered" evidence="5">
    <location>
        <begin position="1364"/>
        <end position="1499"/>
    </location>
</feature>
<dbReference type="Proteomes" id="UP000472270">
    <property type="component" value="Unassembled WGS sequence"/>
</dbReference>
<dbReference type="GO" id="GO:0005096">
    <property type="term" value="F:GTPase activator activity"/>
    <property type="evidence" value="ECO:0007669"/>
    <property type="project" value="UniProtKB-KW"/>
</dbReference>
<dbReference type="Pfam" id="PF00595">
    <property type="entry name" value="PDZ"/>
    <property type="match status" value="1"/>
</dbReference>
<evidence type="ECO:0000313" key="8">
    <source>
        <dbReference type="Ensembl" id="ENSSRHP00000100289.1"/>
    </source>
</evidence>
<feature type="region of interest" description="Disordered" evidence="5">
    <location>
        <begin position="340"/>
        <end position="395"/>
    </location>
</feature>
<feature type="region of interest" description="Disordered" evidence="5">
    <location>
        <begin position="210"/>
        <end position="313"/>
    </location>
</feature>
<feature type="coiled-coil region" evidence="4">
    <location>
        <begin position="1656"/>
        <end position="1697"/>
    </location>
</feature>
<dbReference type="PROSITE" id="PS50106">
    <property type="entry name" value="PDZ"/>
    <property type="match status" value="1"/>
</dbReference>
<protein>
    <submittedName>
        <fullName evidence="8">Signal-induced proliferation-associated 1-like protein 1</fullName>
    </submittedName>
</protein>
<feature type="domain" description="PDZ" evidence="7">
    <location>
        <begin position="950"/>
        <end position="1026"/>
    </location>
</feature>
<evidence type="ECO:0000256" key="3">
    <source>
        <dbReference type="ARBA" id="ARBA00023054"/>
    </source>
</evidence>
<dbReference type="Gene3D" id="6.10.140.210">
    <property type="match status" value="1"/>
</dbReference>
<evidence type="ECO:0000256" key="2">
    <source>
        <dbReference type="ARBA" id="ARBA00022553"/>
    </source>
</evidence>
<dbReference type="SUPFAM" id="SSF50156">
    <property type="entry name" value="PDZ domain-like"/>
    <property type="match status" value="1"/>
</dbReference>
<feature type="region of interest" description="Disordered" evidence="5">
    <location>
        <begin position="1065"/>
        <end position="1343"/>
    </location>
</feature>
<feature type="compositionally biased region" description="Low complexity" evidence="5">
    <location>
        <begin position="1290"/>
        <end position="1302"/>
    </location>
</feature>
<keyword evidence="2" id="KW-0597">Phosphoprotein</keyword>
<reference evidence="8" key="1">
    <citation type="submission" date="2025-08" db="UniProtKB">
        <authorList>
            <consortium name="Ensembl"/>
        </authorList>
    </citation>
    <scope>IDENTIFICATION</scope>
</reference>
<feature type="compositionally biased region" description="Low complexity" evidence="5">
    <location>
        <begin position="1325"/>
        <end position="1336"/>
    </location>
</feature>
<keyword evidence="3 4" id="KW-0175">Coiled coil</keyword>
<feature type="compositionally biased region" description="Low complexity" evidence="5">
    <location>
        <begin position="422"/>
        <end position="434"/>
    </location>
</feature>
<feature type="compositionally biased region" description="Low complexity" evidence="5">
    <location>
        <begin position="1153"/>
        <end position="1169"/>
    </location>
</feature>
<evidence type="ECO:0000259" key="7">
    <source>
        <dbReference type="PROSITE" id="PS50106"/>
    </source>
</evidence>
<dbReference type="PANTHER" id="PTHR15711">
    <property type="entry name" value="RAP GTPASE-ACTIVATING PROTEIN"/>
    <property type="match status" value="1"/>
</dbReference>
<feature type="compositionally biased region" description="Basic and acidic residues" evidence="5">
    <location>
        <begin position="1463"/>
        <end position="1472"/>
    </location>
</feature>
<feature type="compositionally biased region" description="Gly residues" evidence="5">
    <location>
        <begin position="70"/>
        <end position="81"/>
    </location>
</feature>
<evidence type="ECO:0000313" key="9">
    <source>
        <dbReference type="Proteomes" id="UP000472270"/>
    </source>
</evidence>
<keyword evidence="9" id="KW-1185">Reference proteome</keyword>
<dbReference type="InterPro" id="IPR001478">
    <property type="entry name" value="PDZ"/>
</dbReference>
<dbReference type="GO" id="GO:0005737">
    <property type="term" value="C:cytoplasm"/>
    <property type="evidence" value="ECO:0007669"/>
    <property type="project" value="TreeGrafter"/>
</dbReference>
<feature type="domain" description="Rap-GAP" evidence="6">
    <location>
        <begin position="594"/>
        <end position="811"/>
    </location>
</feature>
<feature type="compositionally biased region" description="Low complexity" evidence="5">
    <location>
        <begin position="1379"/>
        <end position="1400"/>
    </location>
</feature>
<dbReference type="CDD" id="cd06745">
    <property type="entry name" value="PDZ_SIPA1-like"/>
    <property type="match status" value="1"/>
</dbReference>
<dbReference type="Gene3D" id="3.40.50.11210">
    <property type="entry name" value="Rap/Ran-GAP"/>
    <property type="match status" value="1"/>
</dbReference>
<feature type="compositionally biased region" description="Polar residues" evidence="5">
    <location>
        <begin position="87"/>
        <end position="101"/>
    </location>
</feature>
<feature type="compositionally biased region" description="Polar residues" evidence="5">
    <location>
        <begin position="1065"/>
        <end position="1091"/>
    </location>
</feature>
<evidence type="ECO:0000256" key="5">
    <source>
        <dbReference type="SAM" id="MobiDB-lite"/>
    </source>
</evidence>
<evidence type="ECO:0000259" key="6">
    <source>
        <dbReference type="PROSITE" id="PS50085"/>
    </source>
</evidence>
<feature type="compositionally biased region" description="Low complexity" evidence="5">
    <location>
        <begin position="346"/>
        <end position="374"/>
    </location>
</feature>
<feature type="compositionally biased region" description="Low complexity" evidence="5">
    <location>
        <begin position="1225"/>
        <end position="1240"/>
    </location>
</feature>
<feature type="region of interest" description="Disordered" evidence="5">
    <location>
        <begin position="413"/>
        <end position="453"/>
    </location>
</feature>
<evidence type="ECO:0000256" key="1">
    <source>
        <dbReference type="ARBA" id="ARBA00022468"/>
    </source>
</evidence>
<dbReference type="PANTHER" id="PTHR15711:SF10">
    <property type="entry name" value="SIGNAL-INDUCED PROLIFERATION-ASSOCIATED 1-LIKE PROTEIN 1"/>
    <property type="match status" value="1"/>
</dbReference>
<dbReference type="FunFam" id="3.40.50.11210:FF:000002">
    <property type="entry name" value="Signal-induced proliferation-associated 1-like protein 1"/>
    <property type="match status" value="1"/>
</dbReference>
<dbReference type="Ensembl" id="ENSSRHT00000103000.1">
    <property type="protein sequence ID" value="ENSSRHP00000100289.1"/>
    <property type="gene ID" value="ENSSRHG00000048872.1"/>
</dbReference>
<reference evidence="8" key="2">
    <citation type="submission" date="2025-09" db="UniProtKB">
        <authorList>
            <consortium name="Ensembl"/>
        </authorList>
    </citation>
    <scope>IDENTIFICATION</scope>
</reference>
<evidence type="ECO:0000256" key="4">
    <source>
        <dbReference type="SAM" id="Coils"/>
    </source>
</evidence>
<dbReference type="InterPro" id="IPR036034">
    <property type="entry name" value="PDZ_sf"/>
</dbReference>
<dbReference type="InterPro" id="IPR035974">
    <property type="entry name" value="Rap/Ran-GAP_sf"/>
</dbReference>
<dbReference type="InterPro" id="IPR021818">
    <property type="entry name" value="SIPA1L_C"/>
</dbReference>
<dbReference type="PROSITE" id="PS50085">
    <property type="entry name" value="RAPGAP"/>
    <property type="match status" value="1"/>
</dbReference>
<organism evidence="8 9">
    <name type="scientific">Sinocyclocheilus rhinocerous</name>
    <dbReference type="NCBI Taxonomy" id="307959"/>
    <lineage>
        <taxon>Eukaryota</taxon>
        <taxon>Metazoa</taxon>
        <taxon>Chordata</taxon>
        <taxon>Craniata</taxon>
        <taxon>Vertebrata</taxon>
        <taxon>Euteleostomi</taxon>
        <taxon>Actinopterygii</taxon>
        <taxon>Neopterygii</taxon>
        <taxon>Teleostei</taxon>
        <taxon>Ostariophysi</taxon>
        <taxon>Cypriniformes</taxon>
        <taxon>Cyprinidae</taxon>
        <taxon>Cyprininae</taxon>
        <taxon>Sinocyclocheilus</taxon>
    </lineage>
</organism>
<dbReference type="Gene3D" id="2.30.42.10">
    <property type="match status" value="1"/>
</dbReference>
<feature type="region of interest" description="Disordered" evidence="5">
    <location>
        <begin position="129"/>
        <end position="155"/>
    </location>
</feature>
<name>A0A673NDV2_9TELE</name>
<gene>
    <name evidence="8" type="primary">LOC107721317</name>
</gene>
<dbReference type="Pfam" id="PF02145">
    <property type="entry name" value="Rap_GAP"/>
    <property type="match status" value="1"/>
</dbReference>
<dbReference type="Pfam" id="PF21022">
    <property type="entry name" value="Rap-GAP_dimer"/>
    <property type="match status" value="1"/>
</dbReference>
<feature type="compositionally biased region" description="Polar residues" evidence="5">
    <location>
        <begin position="1133"/>
        <end position="1143"/>
    </location>
</feature>
<dbReference type="SMART" id="SM00228">
    <property type="entry name" value="PDZ"/>
    <property type="match status" value="1"/>
</dbReference>
<accession>A0A673NDV2</accession>
<dbReference type="GO" id="GO:0051056">
    <property type="term" value="P:regulation of small GTPase mediated signal transduction"/>
    <property type="evidence" value="ECO:0007669"/>
    <property type="project" value="InterPro"/>
</dbReference>
<dbReference type="Pfam" id="PF11881">
    <property type="entry name" value="SPAR_C"/>
    <property type="match status" value="1"/>
</dbReference>
<keyword evidence="1" id="KW-0343">GTPase activation</keyword>
<dbReference type="InterPro" id="IPR050989">
    <property type="entry name" value="Rap1_Ran_GAP"/>
</dbReference>
<sequence length="1719" mass="187309">MTSLKRSQTERSVGGSVPATDEFYTRRLRLPNGGAPPPRSESTHLTGTPGVPKMGVRARVADWPPRKDGGSGGGGGNGGGVWHITVETDSPSTTTGSAQSNLSSKLGHLISPQDSSMLRNIHNTLKNKMQSKGKDNRFLSPDGYLGSPRKGMRRIRQRSNSDITISELDGDGSEGWSFSGWTPMHREYGSTSSIDKHGVSGESFFDMLKGYQTDAPDQRSPAPEKLSELLTVAHKQTALDLPDGPLGPPRGSPASRLKEREKHMKRRSKSETGGESIFRKLRSVKAEGDSSRAGSDAEDGKSDDVGPPPKPWVCQKGFAHFDVQSILFDLNEAVQSRQSAVKRKNTTTGASAAAAASASTTSSLSSTQSGAYGSPCGSQEELNIKDGPSLDSGDDKSNDLVLSCPCFRNEIGGEGERNISPSKQGSIGSGASSSSRDEEGSPERAPNTHFSNAGVAVLEAPKDSKSLHHDRGKSNIVEHVDFGAYYYRKNFYLREHWNYLGVDETLGPVAVSIRREKLEDHKEHGQQYNYRIIFRTSGLTTLRGSILEDAVPSTSKHGLARGLPLKEVLEYLVPELNAHCLRLALNTPKVTEQLMKLDEQGLSFQLKVGIMYCQAGQSSEEEMYNNEAAGPALEEFLQLLGERVRLKGFSKYRAQLDTKTDSTGTHSLYTTFKDYEIMFHVSTMLPYTPNNKQQLLRKRHIGNDIVTIVFQEPGAKPFSPKNIRSHFQHVFVVVRAHNLCSDNTCYSVAVARSRDVPAFGPPIPEDATFPKSTVFRDFLLAKVINAENAAHKSDKFRAMATRTRQEYLRDLAERHVTSTPIDPSGKFPFISLAHKRKEKTRPYSGAELRSPGSITWPVYAEDHGAGGELEALLAISNDFLVLVDPEAKAVVFNCTVRDVIGWTLGSPASMKIYYERGENISLRSINNNTEDFREVIKRLEHLTKGCETSEMTLRRNGLGQLGFHVNYEGIVAEVEPYGYAWQAGLRQGSRLVEICKVAVATLSHEQMIDLLRTSVTVKVVIIPPHEDATPRRGCSELHRMPVVEYKGSNESGSFEYKFPFRSNNNKWQRTSSSPQQSLTASPQSHSGTPNRAVSLGASMGKTLSAERPERAAAIPRSVSSDGRPLDSKRMSPGSENYALTSSLMLGRSPHNRSSPSNLSCSSDTGSGSSAHWRQKSMPEGFAHNRHSPLPAERQMGAEDGSSGKSTPSWPRVEDSSDRPPSGPYSHSSSNTLSSTTSSGGHSDDKWYDLGSGGIADQPDSEPNGLGGGGYLQGASADSGIDATSYGPTHGSSSSLLAVGAAGARERAPSPWHSPTEGGRRVLERSPPAAESPVSPADGPPTTRNSLDMFSLIWLFLSTRHSVSPAVLSSSHSSPREESSSATSPSSSSSSQSSVSPGPKSFYPRQGATSKYLIGWRKPGSTINSVDFGDTRKRPQGEGSDPGSSQSRPSLRDLHSPQAMCKSTVEEDLKKLVTPESPPSKQHKDKSSSGPASSGRRSLHRTLSDESIYWGQRLPSLGDSVLEQALASDVLFSCSTLPRSPTTRGAPLRRPSYKMGIKMHGDLSASDTSLADLHERQRPPPPELGLMPLPDTDTDSGLDWTHLVDVANAFEGERRPQRSEPISFLFISHRLFLARHPFCPNSGSSVSEGPSSYSGKVSQLEALVKMLQEDLKKEREEKLKLQAQIKRLWEDNQRLQEESQSSAAKLKKFTEWVFNTIDLN</sequence>
<dbReference type="SUPFAM" id="SSF111347">
    <property type="entry name" value="Rap/Ran-GAP"/>
    <property type="match status" value="1"/>
</dbReference>
<proteinExistence type="predicted"/>
<dbReference type="InterPro" id="IPR000331">
    <property type="entry name" value="Rap/Ran_GAP_dom"/>
</dbReference>
<feature type="region of interest" description="Disordered" evidence="5">
    <location>
        <begin position="1"/>
        <end position="101"/>
    </location>
</feature>